<evidence type="ECO:0000256" key="1">
    <source>
        <dbReference type="SAM" id="MobiDB-lite"/>
    </source>
</evidence>
<dbReference type="EMBL" id="JAZDUA010000019">
    <property type="protein sequence ID" value="KAK7872878.1"/>
    <property type="molecule type" value="Genomic_DNA"/>
</dbReference>
<dbReference type="Proteomes" id="UP001378592">
    <property type="component" value="Unassembled WGS sequence"/>
</dbReference>
<protein>
    <submittedName>
        <fullName evidence="2">Uncharacterized protein</fullName>
    </submittedName>
</protein>
<keyword evidence="3" id="KW-1185">Reference proteome</keyword>
<proteinExistence type="predicted"/>
<organism evidence="2 3">
    <name type="scientific">Gryllus longicercus</name>
    <dbReference type="NCBI Taxonomy" id="2509291"/>
    <lineage>
        <taxon>Eukaryota</taxon>
        <taxon>Metazoa</taxon>
        <taxon>Ecdysozoa</taxon>
        <taxon>Arthropoda</taxon>
        <taxon>Hexapoda</taxon>
        <taxon>Insecta</taxon>
        <taxon>Pterygota</taxon>
        <taxon>Neoptera</taxon>
        <taxon>Polyneoptera</taxon>
        <taxon>Orthoptera</taxon>
        <taxon>Ensifera</taxon>
        <taxon>Gryllidea</taxon>
        <taxon>Grylloidea</taxon>
        <taxon>Gryllidae</taxon>
        <taxon>Gryllinae</taxon>
        <taxon>Gryllus</taxon>
    </lineage>
</organism>
<name>A0AAN9Z922_9ORTH</name>
<evidence type="ECO:0000313" key="2">
    <source>
        <dbReference type="EMBL" id="KAK7872878.1"/>
    </source>
</evidence>
<evidence type="ECO:0000313" key="3">
    <source>
        <dbReference type="Proteomes" id="UP001378592"/>
    </source>
</evidence>
<accession>A0AAN9Z922</accession>
<comment type="caution">
    <text evidence="2">The sequence shown here is derived from an EMBL/GenBank/DDBJ whole genome shotgun (WGS) entry which is preliminary data.</text>
</comment>
<feature type="region of interest" description="Disordered" evidence="1">
    <location>
        <begin position="47"/>
        <end position="79"/>
    </location>
</feature>
<sequence length="116" mass="11772">MSCEVSRVIAFTAGCVGSTDWSCGALGCRGGGRSQVADLSWCVPSQLAASGPRSPNRAGSVGRGATGAGRNAMWAMNGPGVKGGGGRQAYAEVARDPVISRPSFLRGKSTSRVQVK</sequence>
<gene>
    <name evidence="2" type="ORF">R5R35_006744</name>
</gene>
<reference evidence="2 3" key="1">
    <citation type="submission" date="2024-03" db="EMBL/GenBank/DDBJ databases">
        <title>The genome assembly and annotation of the cricket Gryllus longicercus Weissman &amp; Gray.</title>
        <authorList>
            <person name="Szrajer S."/>
            <person name="Gray D."/>
            <person name="Ylla G."/>
        </authorList>
    </citation>
    <scope>NUCLEOTIDE SEQUENCE [LARGE SCALE GENOMIC DNA]</scope>
    <source>
        <strain evidence="2">DAG 2021-001</strain>
        <tissue evidence="2">Whole body minus gut</tissue>
    </source>
</reference>
<dbReference type="AlphaFoldDB" id="A0AAN9Z922"/>